<keyword evidence="2" id="KW-0472">Membrane</keyword>
<dbReference type="Proteomes" id="UP000289738">
    <property type="component" value="Chromosome B10"/>
</dbReference>
<keyword evidence="2" id="KW-1133">Transmembrane helix</keyword>
<dbReference type="InterPro" id="IPR004252">
    <property type="entry name" value="Probable_transposase_24"/>
</dbReference>
<evidence type="ECO:0000256" key="2">
    <source>
        <dbReference type="SAM" id="Phobius"/>
    </source>
</evidence>
<comment type="caution">
    <text evidence="3">The sequence shown here is derived from an EMBL/GenBank/DDBJ whole genome shotgun (WGS) entry which is preliminary data.</text>
</comment>
<keyword evidence="4" id="KW-1185">Reference proteome</keyword>
<evidence type="ECO:0000256" key="1">
    <source>
        <dbReference type="SAM" id="MobiDB-lite"/>
    </source>
</evidence>
<dbReference type="AlphaFoldDB" id="A0A444X5B9"/>
<feature type="region of interest" description="Disordered" evidence="1">
    <location>
        <begin position="23"/>
        <end position="52"/>
    </location>
</feature>
<dbReference type="EMBL" id="SDMP01000020">
    <property type="protein sequence ID" value="RYQ84868.1"/>
    <property type="molecule type" value="Genomic_DNA"/>
</dbReference>
<accession>A0A444X5B9</accession>
<dbReference type="Pfam" id="PF03004">
    <property type="entry name" value="Transposase_24"/>
    <property type="match status" value="1"/>
</dbReference>
<reference evidence="3 4" key="1">
    <citation type="submission" date="2019-01" db="EMBL/GenBank/DDBJ databases">
        <title>Sequencing of cultivated peanut Arachis hypogaea provides insights into genome evolution and oil improvement.</title>
        <authorList>
            <person name="Chen X."/>
        </authorList>
    </citation>
    <scope>NUCLEOTIDE SEQUENCE [LARGE SCALE GENOMIC DNA]</scope>
    <source>
        <strain evidence="4">cv. Fuhuasheng</strain>
        <tissue evidence="3">Leaves</tissue>
    </source>
</reference>
<organism evidence="3 4">
    <name type="scientific">Arachis hypogaea</name>
    <name type="common">Peanut</name>
    <dbReference type="NCBI Taxonomy" id="3818"/>
    <lineage>
        <taxon>Eukaryota</taxon>
        <taxon>Viridiplantae</taxon>
        <taxon>Streptophyta</taxon>
        <taxon>Embryophyta</taxon>
        <taxon>Tracheophyta</taxon>
        <taxon>Spermatophyta</taxon>
        <taxon>Magnoliopsida</taxon>
        <taxon>eudicotyledons</taxon>
        <taxon>Gunneridae</taxon>
        <taxon>Pentapetalae</taxon>
        <taxon>rosids</taxon>
        <taxon>fabids</taxon>
        <taxon>Fabales</taxon>
        <taxon>Fabaceae</taxon>
        <taxon>Papilionoideae</taxon>
        <taxon>50 kb inversion clade</taxon>
        <taxon>dalbergioids sensu lato</taxon>
        <taxon>Dalbergieae</taxon>
        <taxon>Pterocarpus clade</taxon>
        <taxon>Arachis</taxon>
    </lineage>
</organism>
<proteinExistence type="predicted"/>
<feature type="transmembrane region" description="Helical" evidence="2">
    <location>
        <begin position="123"/>
        <end position="141"/>
    </location>
</feature>
<gene>
    <name evidence="3" type="ORF">Ahy_B10g104364</name>
</gene>
<name>A0A444X5B9_ARAHY</name>
<evidence type="ECO:0000313" key="4">
    <source>
        <dbReference type="Proteomes" id="UP000289738"/>
    </source>
</evidence>
<evidence type="ECO:0000313" key="3">
    <source>
        <dbReference type="EMBL" id="RYQ84868.1"/>
    </source>
</evidence>
<keyword evidence="2" id="KW-0812">Transmembrane</keyword>
<protein>
    <submittedName>
        <fullName evidence="3">Uncharacterized protein</fullName>
    </submittedName>
</protein>
<feature type="compositionally biased region" description="Polar residues" evidence="1">
    <location>
        <begin position="36"/>
        <end position="47"/>
    </location>
</feature>
<sequence>MSDDYLIPISSDGGVPVTTSFRSFRPSCSEPRPDPQTCTNDVRNSEPSNKDLDQETNGTLLFLFFSHLGHNGCINKVLFLINSNGIIKQARLSVRKAIKWPNGRKIILKFNRKLQSIRDGSDLLSGIFGLLVLTIIIFFICDKIWRKINTKDKIYNDGIKNDTMSKLYHEYYDSMKALEQNIEEHPPKIDKKHWRWFLAYRNKLDIHATYFKFEKYCELIETTIHSYYQFKKLGEAKRIRGRKANRRELWNVVHKQSDGSYIHEKARAIGVTTTLRFFYSVGKIVEIEQHDESSKVLSKNDLLAQALVKENSSRVHGMSFGLTPSQVFSSNLHQPGDGAQTEETQRVLFELQADVVDGKLKK</sequence>